<dbReference type="VEuPathDB" id="FungiDB:SPRG_06852"/>
<proteinExistence type="predicted"/>
<accession>A0A067C9Z6</accession>
<name>A0A067C9Z6_SAPPC</name>
<dbReference type="AlphaFoldDB" id="A0A067C9Z6"/>
<evidence type="ECO:0000313" key="2">
    <source>
        <dbReference type="Proteomes" id="UP000030745"/>
    </source>
</evidence>
<gene>
    <name evidence="1" type="ORF">SPRG_06852</name>
</gene>
<dbReference type="KEGG" id="spar:SPRG_06852"/>
<reference evidence="1 2" key="1">
    <citation type="journal article" date="2013" name="PLoS Genet.">
        <title>Distinctive expansion of potential virulence genes in the genome of the oomycete fish pathogen Saprolegnia parasitica.</title>
        <authorList>
            <person name="Jiang R.H."/>
            <person name="de Bruijn I."/>
            <person name="Haas B.J."/>
            <person name="Belmonte R."/>
            <person name="Lobach L."/>
            <person name="Christie J."/>
            <person name="van den Ackerveken G."/>
            <person name="Bottin A."/>
            <person name="Bulone V."/>
            <person name="Diaz-Moreno S.M."/>
            <person name="Dumas B."/>
            <person name="Fan L."/>
            <person name="Gaulin E."/>
            <person name="Govers F."/>
            <person name="Grenville-Briggs L.J."/>
            <person name="Horner N.R."/>
            <person name="Levin J.Z."/>
            <person name="Mammella M."/>
            <person name="Meijer H.J."/>
            <person name="Morris P."/>
            <person name="Nusbaum C."/>
            <person name="Oome S."/>
            <person name="Phillips A.J."/>
            <person name="van Rooyen D."/>
            <person name="Rzeszutek E."/>
            <person name="Saraiva M."/>
            <person name="Secombes C.J."/>
            <person name="Seidl M.F."/>
            <person name="Snel B."/>
            <person name="Stassen J.H."/>
            <person name="Sykes S."/>
            <person name="Tripathy S."/>
            <person name="van den Berg H."/>
            <person name="Vega-Arreguin J.C."/>
            <person name="Wawra S."/>
            <person name="Young S.K."/>
            <person name="Zeng Q."/>
            <person name="Dieguez-Uribeondo J."/>
            <person name="Russ C."/>
            <person name="Tyler B.M."/>
            <person name="van West P."/>
        </authorList>
    </citation>
    <scope>NUCLEOTIDE SEQUENCE [LARGE SCALE GENOMIC DNA]</scope>
    <source>
        <strain evidence="1 2">CBS 223.65</strain>
    </source>
</reference>
<keyword evidence="2" id="KW-1185">Reference proteome</keyword>
<evidence type="ECO:0000313" key="1">
    <source>
        <dbReference type="EMBL" id="KDO27584.1"/>
    </source>
</evidence>
<protein>
    <submittedName>
        <fullName evidence="1">Uncharacterized protein</fullName>
    </submittedName>
</protein>
<dbReference type="GeneID" id="24129175"/>
<dbReference type="EMBL" id="KK583216">
    <property type="protein sequence ID" value="KDO27584.1"/>
    <property type="molecule type" value="Genomic_DNA"/>
</dbReference>
<organism evidence="1 2">
    <name type="scientific">Saprolegnia parasitica (strain CBS 223.65)</name>
    <dbReference type="NCBI Taxonomy" id="695850"/>
    <lineage>
        <taxon>Eukaryota</taxon>
        <taxon>Sar</taxon>
        <taxon>Stramenopiles</taxon>
        <taxon>Oomycota</taxon>
        <taxon>Saprolegniomycetes</taxon>
        <taxon>Saprolegniales</taxon>
        <taxon>Saprolegniaceae</taxon>
        <taxon>Saprolegnia</taxon>
    </lineage>
</organism>
<dbReference type="Proteomes" id="UP000030745">
    <property type="component" value="Unassembled WGS sequence"/>
</dbReference>
<dbReference type="OrthoDB" id="67033at2759"/>
<dbReference type="RefSeq" id="XP_012201709.1">
    <property type="nucleotide sequence ID" value="XM_012346319.1"/>
</dbReference>
<sequence>MASVARRTAYTAQPPTSSTAPTVFIVSWNDFLCPTTFLRKRKSSQHVTKTAFANLDASIERILLHAKQFGTVFVLCEDKAATIEALCHKWLPRTARLFSAPELHSQIHLICAATAITPTWHAQIVYSICSPRLHAGNIVLAVCGSARLRASCLEVAKYVPVVPKIFAATEAAPSVNQATNLSRIVADNLSKAMQHPGPLDATI</sequence>